<dbReference type="InterPro" id="IPR002909">
    <property type="entry name" value="IPT_dom"/>
</dbReference>
<feature type="domain" description="IPT/TIG" evidence="2">
    <location>
        <begin position="36"/>
        <end position="105"/>
    </location>
</feature>
<dbReference type="InterPro" id="IPR014756">
    <property type="entry name" value="Ig_E-set"/>
</dbReference>
<sequence>MENPCTKQRICAATLCLMLLVTANALAAAKAVLSGPSQAVAGDLVTLNGQHFEAGATFTVVTIRDSNSSEELVTAANDGSLSYQLVTASPGKYEVRVHDSDNQLVVTSFVLVHPAGD</sequence>
<name>A0ABU8C6P6_9GAMM</name>
<dbReference type="SUPFAM" id="SSF81296">
    <property type="entry name" value="E set domains"/>
    <property type="match status" value="1"/>
</dbReference>
<keyword evidence="4" id="KW-1185">Reference proteome</keyword>
<evidence type="ECO:0000259" key="2">
    <source>
        <dbReference type="Pfam" id="PF01833"/>
    </source>
</evidence>
<comment type="caution">
    <text evidence="3">The sequence shown here is derived from an EMBL/GenBank/DDBJ whole genome shotgun (WGS) entry which is preliminary data.</text>
</comment>
<dbReference type="RefSeq" id="WP_335736016.1">
    <property type="nucleotide sequence ID" value="NZ_JALAAR010000007.1"/>
</dbReference>
<dbReference type="Proteomes" id="UP001375382">
    <property type="component" value="Unassembled WGS sequence"/>
</dbReference>
<dbReference type="InterPro" id="IPR013783">
    <property type="entry name" value="Ig-like_fold"/>
</dbReference>
<dbReference type="EMBL" id="JALAAR010000007">
    <property type="protein sequence ID" value="MEH8017605.1"/>
    <property type="molecule type" value="Genomic_DNA"/>
</dbReference>
<reference evidence="3 4" key="1">
    <citation type="journal article" date="2023" name="Ecotoxicol. Environ. Saf.">
        <title>Mercury remediation potential of mercury-resistant strain Rheinheimera metallidurans sp. nov. isolated from a municipal waste dumping site.</title>
        <authorList>
            <person name="Yadav V."/>
            <person name="Manjhi A."/>
            <person name="Vadakedath N."/>
        </authorList>
    </citation>
    <scope>NUCLEOTIDE SEQUENCE [LARGE SCALE GENOMIC DNA]</scope>
    <source>
        <strain evidence="3 4">E-49</strain>
    </source>
</reference>
<keyword evidence="1" id="KW-0732">Signal</keyword>
<evidence type="ECO:0000313" key="4">
    <source>
        <dbReference type="Proteomes" id="UP001375382"/>
    </source>
</evidence>
<feature type="signal peptide" evidence="1">
    <location>
        <begin position="1"/>
        <end position="27"/>
    </location>
</feature>
<accession>A0ABU8C6P6</accession>
<evidence type="ECO:0000313" key="3">
    <source>
        <dbReference type="EMBL" id="MEH8017605.1"/>
    </source>
</evidence>
<proteinExistence type="predicted"/>
<organism evidence="3 4">
    <name type="scientific">Rheinheimera muenzenbergensis</name>
    <dbReference type="NCBI Taxonomy" id="1193628"/>
    <lineage>
        <taxon>Bacteria</taxon>
        <taxon>Pseudomonadati</taxon>
        <taxon>Pseudomonadota</taxon>
        <taxon>Gammaproteobacteria</taxon>
        <taxon>Chromatiales</taxon>
        <taxon>Chromatiaceae</taxon>
        <taxon>Rheinheimera</taxon>
    </lineage>
</organism>
<evidence type="ECO:0000256" key="1">
    <source>
        <dbReference type="SAM" id="SignalP"/>
    </source>
</evidence>
<protein>
    <recommendedName>
        <fullName evidence="2">IPT/TIG domain-containing protein</fullName>
    </recommendedName>
</protein>
<gene>
    <name evidence="3" type="ORF">MN202_10185</name>
</gene>
<feature type="chain" id="PRO_5046827421" description="IPT/TIG domain-containing protein" evidence="1">
    <location>
        <begin position="28"/>
        <end position="117"/>
    </location>
</feature>
<dbReference type="Pfam" id="PF01833">
    <property type="entry name" value="TIG"/>
    <property type="match status" value="1"/>
</dbReference>
<dbReference type="Gene3D" id="2.60.40.10">
    <property type="entry name" value="Immunoglobulins"/>
    <property type="match status" value="1"/>
</dbReference>